<gene>
    <name evidence="2" type="ORF">HF685_02550</name>
</gene>
<keyword evidence="3" id="KW-1185">Reference proteome</keyword>
<feature type="transmembrane region" description="Helical" evidence="1">
    <location>
        <begin position="42"/>
        <end position="65"/>
    </location>
</feature>
<accession>A0A6H2DKP6</accession>
<keyword evidence="1" id="KW-1133">Transmembrane helix</keyword>
<evidence type="ECO:0000313" key="3">
    <source>
        <dbReference type="Proteomes" id="UP000501600"/>
    </source>
</evidence>
<proteinExistence type="predicted"/>
<keyword evidence="1" id="KW-0472">Membrane</keyword>
<organism evidence="2 3">
    <name type="scientific">Parasphingorhabdus halotolerans</name>
    <dbReference type="NCBI Taxonomy" id="2725558"/>
    <lineage>
        <taxon>Bacteria</taxon>
        <taxon>Pseudomonadati</taxon>
        <taxon>Pseudomonadota</taxon>
        <taxon>Alphaproteobacteria</taxon>
        <taxon>Sphingomonadales</taxon>
        <taxon>Sphingomonadaceae</taxon>
        <taxon>Parasphingorhabdus</taxon>
    </lineage>
</organism>
<reference evidence="2 3" key="1">
    <citation type="submission" date="2020-04" db="EMBL/GenBank/DDBJ databases">
        <title>Genome sequence for Sphingorhabdus sp. strain M1.</title>
        <authorList>
            <person name="Park S.-J."/>
        </authorList>
    </citation>
    <scope>NUCLEOTIDE SEQUENCE [LARGE SCALE GENOMIC DNA]</scope>
    <source>
        <strain evidence="2 3">JK6</strain>
    </source>
</reference>
<feature type="transmembrane region" description="Helical" evidence="1">
    <location>
        <begin position="77"/>
        <end position="96"/>
    </location>
</feature>
<dbReference type="AlphaFoldDB" id="A0A6H2DKP6"/>
<dbReference type="RefSeq" id="WP_168818165.1">
    <property type="nucleotide sequence ID" value="NZ_CP051217.1"/>
</dbReference>
<sequence>MSILINLVCGLVASMIVVDLVRLNARAPRVRAGWVHLRPSALHWTALALGLVLIGLFGWIWLFVGSSRTDGAEQMRILGWLLLAFSVGTLLAIWQVRRVLKFAIRFRGQRVVFRQDQGGEREIDFQEIASARLSLLRGYTIKLKSGKIIFVDPYATGAAKLVKRIDQFLALSK</sequence>
<name>A0A6H2DKP6_9SPHN</name>
<protein>
    <submittedName>
        <fullName evidence="2">Uncharacterized protein</fullName>
    </submittedName>
</protein>
<evidence type="ECO:0000313" key="2">
    <source>
        <dbReference type="EMBL" id="QJB68321.1"/>
    </source>
</evidence>
<dbReference type="Proteomes" id="UP000501600">
    <property type="component" value="Chromosome"/>
</dbReference>
<dbReference type="KEGG" id="phao:HF685_02550"/>
<dbReference type="EMBL" id="CP051217">
    <property type="protein sequence ID" value="QJB68321.1"/>
    <property type="molecule type" value="Genomic_DNA"/>
</dbReference>
<evidence type="ECO:0000256" key="1">
    <source>
        <dbReference type="SAM" id="Phobius"/>
    </source>
</evidence>
<keyword evidence="1" id="KW-0812">Transmembrane</keyword>